<comment type="similarity">
    <text evidence="1">Belongs to the FAM136 family.</text>
</comment>
<reference evidence="3 4" key="1">
    <citation type="journal article" date="2007" name="Nature">
        <title>Evolution of genes and genomes on the Drosophila phylogeny.</title>
        <authorList>
            <consortium name="Drosophila 12 Genomes Consortium"/>
            <person name="Clark A.G."/>
            <person name="Eisen M.B."/>
            <person name="Smith D.R."/>
            <person name="Bergman C.M."/>
            <person name="Oliver B."/>
            <person name="Markow T.A."/>
            <person name="Kaufman T.C."/>
            <person name="Kellis M."/>
            <person name="Gelbart W."/>
            <person name="Iyer V.N."/>
            <person name="Pollard D.A."/>
            <person name="Sackton T.B."/>
            <person name="Larracuente A.M."/>
            <person name="Singh N.D."/>
            <person name="Abad J.P."/>
            <person name="Abt D.N."/>
            <person name="Adryan B."/>
            <person name="Aguade M."/>
            <person name="Akashi H."/>
            <person name="Anderson W.W."/>
            <person name="Aquadro C.F."/>
            <person name="Ardell D.H."/>
            <person name="Arguello R."/>
            <person name="Artieri C.G."/>
            <person name="Barbash D.A."/>
            <person name="Barker D."/>
            <person name="Barsanti P."/>
            <person name="Batterham P."/>
            <person name="Batzoglou S."/>
            <person name="Begun D."/>
            <person name="Bhutkar A."/>
            <person name="Blanco E."/>
            <person name="Bosak S.A."/>
            <person name="Bradley R.K."/>
            <person name="Brand A.D."/>
            <person name="Brent M.R."/>
            <person name="Brooks A.N."/>
            <person name="Brown R.H."/>
            <person name="Butlin R.K."/>
            <person name="Caggese C."/>
            <person name="Calvi B.R."/>
            <person name="Bernardo de Carvalho A."/>
            <person name="Caspi A."/>
            <person name="Castrezana S."/>
            <person name="Celniker S.E."/>
            <person name="Chang J.L."/>
            <person name="Chapple C."/>
            <person name="Chatterji S."/>
            <person name="Chinwalla A."/>
            <person name="Civetta A."/>
            <person name="Clifton S.W."/>
            <person name="Comeron J.M."/>
            <person name="Costello J.C."/>
            <person name="Coyne J.A."/>
            <person name="Daub J."/>
            <person name="David R.G."/>
            <person name="Delcher A.L."/>
            <person name="Delehaunty K."/>
            <person name="Do C.B."/>
            <person name="Ebling H."/>
            <person name="Edwards K."/>
            <person name="Eickbush T."/>
            <person name="Evans J.D."/>
            <person name="Filipski A."/>
            <person name="Findeiss S."/>
            <person name="Freyhult E."/>
            <person name="Fulton L."/>
            <person name="Fulton R."/>
            <person name="Garcia A.C."/>
            <person name="Gardiner A."/>
            <person name="Garfield D.A."/>
            <person name="Garvin B.E."/>
            <person name="Gibson G."/>
            <person name="Gilbert D."/>
            <person name="Gnerre S."/>
            <person name="Godfrey J."/>
            <person name="Good R."/>
            <person name="Gotea V."/>
            <person name="Gravely B."/>
            <person name="Greenberg A.J."/>
            <person name="Griffiths-Jones S."/>
            <person name="Gross S."/>
            <person name="Guigo R."/>
            <person name="Gustafson E.A."/>
            <person name="Haerty W."/>
            <person name="Hahn M.W."/>
            <person name="Halligan D.L."/>
            <person name="Halpern A.L."/>
            <person name="Halter G.M."/>
            <person name="Han M.V."/>
            <person name="Heger A."/>
            <person name="Hillier L."/>
            <person name="Hinrichs A.S."/>
            <person name="Holmes I."/>
            <person name="Hoskins R.A."/>
            <person name="Hubisz M.J."/>
            <person name="Hultmark D."/>
            <person name="Huntley M.A."/>
            <person name="Jaffe D.B."/>
            <person name="Jagadeeshan S."/>
            <person name="Jeck W.R."/>
            <person name="Johnson J."/>
            <person name="Jones C.D."/>
            <person name="Jordan W.C."/>
            <person name="Karpen G.H."/>
            <person name="Kataoka E."/>
            <person name="Keightley P.D."/>
            <person name="Kheradpour P."/>
            <person name="Kirkness E.F."/>
            <person name="Koerich L.B."/>
            <person name="Kristiansen K."/>
            <person name="Kudrna D."/>
            <person name="Kulathinal R.J."/>
            <person name="Kumar S."/>
            <person name="Kwok R."/>
            <person name="Lander E."/>
            <person name="Langley C.H."/>
            <person name="Lapoint R."/>
            <person name="Lazzaro B.P."/>
            <person name="Lee S.J."/>
            <person name="Levesque L."/>
            <person name="Li R."/>
            <person name="Lin C.F."/>
            <person name="Lin M.F."/>
            <person name="Lindblad-Toh K."/>
            <person name="Llopart A."/>
            <person name="Long M."/>
            <person name="Low L."/>
            <person name="Lozovsky E."/>
            <person name="Lu J."/>
            <person name="Luo M."/>
            <person name="Machado C.A."/>
            <person name="Makalowski W."/>
            <person name="Marzo M."/>
            <person name="Matsuda M."/>
            <person name="Matzkin L."/>
            <person name="McAllister B."/>
            <person name="McBride C.S."/>
            <person name="McKernan B."/>
            <person name="McKernan K."/>
            <person name="Mendez-Lago M."/>
            <person name="Minx P."/>
            <person name="Mollenhauer M.U."/>
            <person name="Montooth K."/>
            <person name="Mount S.M."/>
            <person name="Mu X."/>
            <person name="Myers E."/>
            <person name="Negre B."/>
            <person name="Newfeld S."/>
            <person name="Nielsen R."/>
            <person name="Noor M.A."/>
            <person name="O'Grady P."/>
            <person name="Pachter L."/>
            <person name="Papaceit M."/>
            <person name="Parisi M.J."/>
            <person name="Parisi M."/>
            <person name="Parts L."/>
            <person name="Pedersen J.S."/>
            <person name="Pesole G."/>
            <person name="Phillippy A.M."/>
            <person name="Ponting C.P."/>
            <person name="Pop M."/>
            <person name="Porcelli D."/>
            <person name="Powell J.R."/>
            <person name="Prohaska S."/>
            <person name="Pruitt K."/>
            <person name="Puig M."/>
            <person name="Quesneville H."/>
            <person name="Ram K.R."/>
            <person name="Rand D."/>
            <person name="Rasmussen M.D."/>
            <person name="Reed L.K."/>
            <person name="Reenan R."/>
            <person name="Reily A."/>
            <person name="Remington K.A."/>
            <person name="Rieger T.T."/>
            <person name="Ritchie M.G."/>
            <person name="Robin C."/>
            <person name="Rogers Y.H."/>
            <person name="Rohde C."/>
            <person name="Rozas J."/>
            <person name="Rubenfield M.J."/>
            <person name="Ruiz A."/>
            <person name="Russo S."/>
            <person name="Salzberg S.L."/>
            <person name="Sanchez-Gracia A."/>
            <person name="Saranga D.J."/>
            <person name="Sato H."/>
            <person name="Schaeffer S.W."/>
            <person name="Schatz M.C."/>
            <person name="Schlenke T."/>
            <person name="Schwartz R."/>
            <person name="Segarra C."/>
            <person name="Singh R.S."/>
            <person name="Sirot L."/>
            <person name="Sirota M."/>
            <person name="Sisneros N.B."/>
            <person name="Smith C.D."/>
            <person name="Smith T.F."/>
            <person name="Spieth J."/>
            <person name="Stage D.E."/>
            <person name="Stark A."/>
            <person name="Stephan W."/>
            <person name="Strausberg R.L."/>
            <person name="Strempel S."/>
            <person name="Sturgill D."/>
            <person name="Sutton G."/>
            <person name="Sutton G.G."/>
            <person name="Tao W."/>
            <person name="Teichmann S."/>
            <person name="Tobari Y.N."/>
            <person name="Tomimura Y."/>
            <person name="Tsolas J.M."/>
            <person name="Valente V.L."/>
            <person name="Venter E."/>
            <person name="Venter J.C."/>
            <person name="Vicario S."/>
            <person name="Vieira F.G."/>
            <person name="Vilella A.J."/>
            <person name="Villasante A."/>
            <person name="Walenz B."/>
            <person name="Wang J."/>
            <person name="Wasserman M."/>
            <person name="Watts T."/>
            <person name="Wilson D."/>
            <person name="Wilson R.K."/>
            <person name="Wing R.A."/>
            <person name="Wolfner M.F."/>
            <person name="Wong A."/>
            <person name="Wong G.K."/>
            <person name="Wu C.I."/>
            <person name="Wu G."/>
            <person name="Yamamoto D."/>
            <person name="Yang H.P."/>
            <person name="Yang S.P."/>
            <person name="Yorke J.A."/>
            <person name="Yoshida K."/>
            <person name="Zdobnov E."/>
            <person name="Zhang P."/>
            <person name="Zhang Y."/>
            <person name="Zimin A.V."/>
            <person name="Baldwin J."/>
            <person name="Abdouelleil A."/>
            <person name="Abdulkadir J."/>
            <person name="Abebe A."/>
            <person name="Abera B."/>
            <person name="Abreu J."/>
            <person name="Acer S.C."/>
            <person name="Aftuck L."/>
            <person name="Alexander A."/>
            <person name="An P."/>
            <person name="Anderson E."/>
            <person name="Anderson S."/>
            <person name="Arachi H."/>
            <person name="Azer M."/>
            <person name="Bachantsang P."/>
            <person name="Barry A."/>
            <person name="Bayul T."/>
            <person name="Berlin A."/>
            <person name="Bessette D."/>
            <person name="Bloom T."/>
            <person name="Blye J."/>
            <person name="Boguslavskiy L."/>
            <person name="Bonnet C."/>
            <person name="Boukhgalter B."/>
            <person name="Bourzgui I."/>
            <person name="Brown A."/>
            <person name="Cahill P."/>
            <person name="Channer S."/>
            <person name="Cheshatsang Y."/>
            <person name="Chuda L."/>
            <person name="Citroen M."/>
            <person name="Collymore A."/>
            <person name="Cooke P."/>
            <person name="Costello M."/>
            <person name="D'Aco K."/>
            <person name="Daza R."/>
            <person name="De Haan G."/>
            <person name="DeGray S."/>
            <person name="DeMaso C."/>
            <person name="Dhargay N."/>
            <person name="Dooley K."/>
            <person name="Dooley E."/>
            <person name="Doricent M."/>
            <person name="Dorje P."/>
            <person name="Dorjee K."/>
            <person name="Dupes A."/>
            <person name="Elong R."/>
            <person name="Falk J."/>
            <person name="Farina A."/>
            <person name="Faro S."/>
            <person name="Ferguson D."/>
            <person name="Fisher S."/>
            <person name="Foley C.D."/>
            <person name="Franke A."/>
            <person name="Friedrich D."/>
            <person name="Gadbois L."/>
            <person name="Gearin G."/>
            <person name="Gearin C.R."/>
            <person name="Giannoukos G."/>
            <person name="Goode T."/>
            <person name="Graham J."/>
            <person name="Grandbois E."/>
            <person name="Grewal S."/>
            <person name="Gyaltsen K."/>
            <person name="Hafez N."/>
            <person name="Hagos B."/>
            <person name="Hall J."/>
            <person name="Henson C."/>
            <person name="Hollinger A."/>
            <person name="Honan T."/>
            <person name="Huard M.D."/>
            <person name="Hughes L."/>
            <person name="Hurhula B."/>
            <person name="Husby M.E."/>
            <person name="Kamat A."/>
            <person name="Kanga B."/>
            <person name="Kashin S."/>
            <person name="Khazanovich D."/>
            <person name="Kisner P."/>
            <person name="Lance K."/>
            <person name="Lara M."/>
            <person name="Lee W."/>
            <person name="Lennon N."/>
            <person name="Letendre F."/>
            <person name="LeVine R."/>
            <person name="Lipovsky A."/>
            <person name="Liu X."/>
            <person name="Liu J."/>
            <person name="Liu S."/>
            <person name="Lokyitsang T."/>
            <person name="Lokyitsang Y."/>
            <person name="Lubonja R."/>
            <person name="Lui A."/>
            <person name="MacDonald P."/>
            <person name="Magnisalis V."/>
            <person name="Maru K."/>
            <person name="Matthews C."/>
            <person name="McCusker W."/>
            <person name="McDonough S."/>
            <person name="Mehta T."/>
            <person name="Meldrim J."/>
            <person name="Meneus L."/>
            <person name="Mihai O."/>
            <person name="Mihalev A."/>
            <person name="Mihova T."/>
            <person name="Mittelman R."/>
            <person name="Mlenga V."/>
            <person name="Montmayeur A."/>
            <person name="Mulrain L."/>
            <person name="Navidi A."/>
            <person name="Naylor J."/>
            <person name="Negash T."/>
            <person name="Nguyen T."/>
            <person name="Nguyen N."/>
            <person name="Nicol R."/>
            <person name="Norbu C."/>
            <person name="Norbu N."/>
            <person name="Novod N."/>
            <person name="O'Neill B."/>
            <person name="Osman S."/>
            <person name="Markiewicz E."/>
            <person name="Oyono O.L."/>
            <person name="Patti C."/>
            <person name="Phunkhang P."/>
            <person name="Pierre F."/>
            <person name="Priest M."/>
            <person name="Raghuraman S."/>
            <person name="Rege F."/>
            <person name="Reyes R."/>
            <person name="Rise C."/>
            <person name="Rogov P."/>
            <person name="Ross K."/>
            <person name="Ryan E."/>
            <person name="Settipalli S."/>
            <person name="Shea T."/>
            <person name="Sherpa N."/>
            <person name="Shi L."/>
            <person name="Shih D."/>
            <person name="Sparrow T."/>
            <person name="Spaulding J."/>
            <person name="Stalker J."/>
            <person name="Stange-Thomann N."/>
            <person name="Stavropoulos S."/>
            <person name="Stone C."/>
            <person name="Strader C."/>
            <person name="Tesfaye S."/>
            <person name="Thomson T."/>
            <person name="Thoulutsang Y."/>
            <person name="Thoulutsang D."/>
            <person name="Topham K."/>
            <person name="Topping I."/>
            <person name="Tsamla T."/>
            <person name="Vassiliev H."/>
            <person name="Vo A."/>
            <person name="Wangchuk T."/>
            <person name="Wangdi T."/>
            <person name="Weiand M."/>
            <person name="Wilkinson J."/>
            <person name="Wilson A."/>
            <person name="Yadav S."/>
            <person name="Young G."/>
            <person name="Yu Q."/>
            <person name="Zembek L."/>
            <person name="Zhong D."/>
            <person name="Zimmer A."/>
            <person name="Zwirko Z."/>
            <person name="Jaffe D.B."/>
            <person name="Alvarez P."/>
            <person name="Brockman W."/>
            <person name="Butler J."/>
            <person name="Chin C."/>
            <person name="Gnerre S."/>
            <person name="Grabherr M."/>
            <person name="Kleber M."/>
            <person name="Mauceli E."/>
            <person name="MacCallum I."/>
        </authorList>
    </citation>
    <scope>NUCLEOTIDE SEQUENCE [LARGE SCALE GENOMIC DNA]</scope>
    <source>
        <strain evidence="4">Tucson 14024-0371.13</strain>
    </source>
</reference>
<name>B3MZI4_DROAN</name>
<dbReference type="EMBL" id="CH902635">
    <property type="protein sequence ID" value="EDV33785.2"/>
    <property type="molecule type" value="Genomic_DNA"/>
</dbReference>
<dbReference type="InParanoid" id="B3MZI4"/>
<dbReference type="Proteomes" id="UP000007801">
    <property type="component" value="Unassembled WGS sequence"/>
</dbReference>
<dbReference type="PANTHER" id="PTHR21096">
    <property type="entry name" value="PROTEIN FAM136A"/>
    <property type="match status" value="1"/>
</dbReference>
<evidence type="ECO:0000313" key="4">
    <source>
        <dbReference type="Proteomes" id="UP000007801"/>
    </source>
</evidence>
<protein>
    <recommendedName>
        <fullName evidence="5">Protein FAM136A</fullName>
    </recommendedName>
</protein>
<organism evidence="3 4">
    <name type="scientific">Drosophila ananassae</name>
    <name type="common">Fruit fly</name>
    <dbReference type="NCBI Taxonomy" id="7217"/>
    <lineage>
        <taxon>Eukaryota</taxon>
        <taxon>Metazoa</taxon>
        <taxon>Ecdysozoa</taxon>
        <taxon>Arthropoda</taxon>
        <taxon>Hexapoda</taxon>
        <taxon>Insecta</taxon>
        <taxon>Pterygota</taxon>
        <taxon>Neoptera</taxon>
        <taxon>Endopterygota</taxon>
        <taxon>Diptera</taxon>
        <taxon>Brachycera</taxon>
        <taxon>Muscomorpha</taxon>
        <taxon>Ephydroidea</taxon>
        <taxon>Drosophilidae</taxon>
        <taxon>Drosophila</taxon>
        <taxon>Sophophora</taxon>
    </lineage>
</organism>
<gene>
    <name evidence="3" type="primary">Dana\GF19183</name>
    <name evidence="3" type="synonym">dana_GLEANR_20896</name>
    <name evidence="3" type="ORF">GF19183</name>
</gene>
<dbReference type="FunCoup" id="B3MZI4">
    <property type="interactions" value="16"/>
</dbReference>
<dbReference type="GeneID" id="6501945"/>
<evidence type="ECO:0000256" key="1">
    <source>
        <dbReference type="ARBA" id="ARBA00009952"/>
    </source>
</evidence>
<feature type="compositionally biased region" description="Polar residues" evidence="2">
    <location>
        <begin position="38"/>
        <end position="50"/>
    </location>
</feature>
<dbReference type="eggNOG" id="KOG3377">
    <property type="taxonomic scope" value="Eukaryota"/>
</dbReference>
<proteinExistence type="inferred from homology"/>
<dbReference type="KEGG" id="dan:6501945"/>
<dbReference type="OrthoDB" id="9975421at2759"/>
<dbReference type="HOGENOM" id="CLU_110442_1_0_1"/>
<sequence length="196" mass="22335">MPKSERSKWVVGENIAYLSAQPVGNCPVRNQRRRLRSGSHSIQRTVSQTPIPVENRSAEPRKMNDENPSVEEQRERIDNAMINALDDLDREYLRKLQVQMHVCATKCCTDADASAEAVQRCVDRCQLPLTRARCYVQQELSDFENRLEACVQKCHRMLGGIGDCHLERCSIECIDGHVALLPEMLRAMRVTLEKGL</sequence>
<evidence type="ECO:0000313" key="3">
    <source>
        <dbReference type="EMBL" id="EDV33785.2"/>
    </source>
</evidence>
<keyword evidence="4" id="KW-1185">Reference proteome</keyword>
<evidence type="ECO:0000256" key="2">
    <source>
        <dbReference type="SAM" id="MobiDB-lite"/>
    </source>
</evidence>
<dbReference type="AlphaFoldDB" id="B3MZI4"/>
<dbReference type="GO" id="GO:0005737">
    <property type="term" value="C:cytoplasm"/>
    <property type="evidence" value="ECO:0007669"/>
    <property type="project" value="TreeGrafter"/>
</dbReference>
<dbReference type="Pfam" id="PF05811">
    <property type="entry name" value="DUF842"/>
    <property type="match status" value="1"/>
</dbReference>
<accession>B3MZI4</accession>
<evidence type="ECO:0008006" key="5">
    <source>
        <dbReference type="Google" id="ProtNLM"/>
    </source>
</evidence>
<feature type="region of interest" description="Disordered" evidence="2">
    <location>
        <begin position="33"/>
        <end position="72"/>
    </location>
</feature>
<dbReference type="InterPro" id="IPR008560">
    <property type="entry name" value="DUF842_euk"/>
</dbReference>
<dbReference type="PANTHER" id="PTHR21096:SF0">
    <property type="entry name" value="PROTEIN FAM136A"/>
    <property type="match status" value="1"/>
</dbReference>
<feature type="compositionally biased region" description="Basic and acidic residues" evidence="2">
    <location>
        <begin position="56"/>
        <end position="72"/>
    </location>
</feature>